<dbReference type="Pfam" id="PF13460">
    <property type="entry name" value="NAD_binding_10"/>
    <property type="match status" value="1"/>
</dbReference>
<dbReference type="PANTHER" id="PTHR43355">
    <property type="entry name" value="FLAVIN REDUCTASE (NADPH)"/>
    <property type="match status" value="1"/>
</dbReference>
<protein>
    <submittedName>
        <fullName evidence="2">NADH-flavin reductase</fullName>
    </submittedName>
</protein>
<dbReference type="InterPro" id="IPR036291">
    <property type="entry name" value="NAD(P)-bd_dom_sf"/>
</dbReference>
<evidence type="ECO:0000259" key="1">
    <source>
        <dbReference type="Pfam" id="PF13460"/>
    </source>
</evidence>
<dbReference type="KEGG" id="nwl:NWFMUON74_42290"/>
<reference evidence="2 3" key="1">
    <citation type="submission" date="2020-08" db="EMBL/GenBank/DDBJ databases">
        <title>Genome Sequencing of Nocardia wallacei strain FMUON74 and assembly.</title>
        <authorList>
            <person name="Toyokawa M."/>
            <person name="Uesaka K."/>
        </authorList>
    </citation>
    <scope>NUCLEOTIDE SEQUENCE [LARGE SCALE GENOMIC DNA]</scope>
    <source>
        <strain evidence="2 3">FMUON74</strain>
    </source>
</reference>
<dbReference type="Gene3D" id="3.40.50.720">
    <property type="entry name" value="NAD(P)-binding Rossmann-like Domain"/>
    <property type="match status" value="1"/>
</dbReference>
<proteinExistence type="predicted"/>
<dbReference type="GO" id="GO:0004074">
    <property type="term" value="F:biliverdin reductase [NAD(P)H] activity"/>
    <property type="evidence" value="ECO:0007669"/>
    <property type="project" value="TreeGrafter"/>
</dbReference>
<dbReference type="EMBL" id="AP023396">
    <property type="protein sequence ID" value="BCK56457.1"/>
    <property type="molecule type" value="Genomic_DNA"/>
</dbReference>
<dbReference type="GO" id="GO:0042602">
    <property type="term" value="F:riboflavin reductase (NADPH) activity"/>
    <property type="evidence" value="ECO:0007669"/>
    <property type="project" value="TreeGrafter"/>
</dbReference>
<evidence type="ECO:0000313" key="2">
    <source>
        <dbReference type="EMBL" id="BCK56457.1"/>
    </source>
</evidence>
<keyword evidence="3" id="KW-1185">Reference proteome</keyword>
<gene>
    <name evidence="2" type="ORF">NWFMUON74_42290</name>
</gene>
<evidence type="ECO:0000313" key="3">
    <source>
        <dbReference type="Proteomes" id="UP000516173"/>
    </source>
</evidence>
<dbReference type="SUPFAM" id="SSF51735">
    <property type="entry name" value="NAD(P)-binding Rossmann-fold domains"/>
    <property type="match status" value="1"/>
</dbReference>
<dbReference type="Proteomes" id="UP000516173">
    <property type="component" value="Chromosome"/>
</dbReference>
<name>A0A7G1KMJ3_9NOCA</name>
<dbReference type="AlphaFoldDB" id="A0A7G1KMJ3"/>
<dbReference type="GeneID" id="80348703"/>
<dbReference type="PANTHER" id="PTHR43355:SF2">
    <property type="entry name" value="FLAVIN REDUCTASE (NADPH)"/>
    <property type="match status" value="1"/>
</dbReference>
<dbReference type="InterPro" id="IPR016040">
    <property type="entry name" value="NAD(P)-bd_dom"/>
</dbReference>
<organism evidence="2 3">
    <name type="scientific">Nocardia wallacei</name>
    <dbReference type="NCBI Taxonomy" id="480035"/>
    <lineage>
        <taxon>Bacteria</taxon>
        <taxon>Bacillati</taxon>
        <taxon>Actinomycetota</taxon>
        <taxon>Actinomycetes</taxon>
        <taxon>Mycobacteriales</taxon>
        <taxon>Nocardiaceae</taxon>
        <taxon>Nocardia</taxon>
    </lineage>
</organism>
<dbReference type="RefSeq" id="WP_187683524.1">
    <property type="nucleotide sequence ID" value="NZ_AP023396.1"/>
</dbReference>
<feature type="domain" description="NAD(P)-binding" evidence="1">
    <location>
        <begin position="7"/>
        <end position="198"/>
    </location>
</feature>
<accession>A0A7G1KMJ3</accession>
<sequence length="210" mass="22121">MRLTVFGATGGTGGRVVRQALAAGHEVTAVVRGEHALPAHRNLHVVTADVMDPAAIEKAVTGADAVLDTIGAREQGPTTVAADAARSITAAMRAAGTRRFVIVSNSAGTPGPGDEPFTRFVVKPLVLRPLLRHSLDDMACAEAVVRETDLDWTIVRAPQLTDKPGRGGYRTAAERNVTFGIRISRDDLATCLLSLIDDTASLRAHITVAN</sequence>
<dbReference type="InterPro" id="IPR051606">
    <property type="entry name" value="Polyketide_Oxido-like"/>
</dbReference>